<dbReference type="PROSITE" id="PS51272">
    <property type="entry name" value="SLH"/>
    <property type="match status" value="1"/>
</dbReference>
<comment type="caution">
    <text evidence="3">The sequence shown here is derived from an EMBL/GenBank/DDBJ whole genome shotgun (WGS) entry which is preliminary data.</text>
</comment>
<keyword evidence="1" id="KW-0732">Signal</keyword>
<dbReference type="RefSeq" id="WP_378050443.1">
    <property type="nucleotide sequence ID" value="NZ_JBHMDN010000026.1"/>
</dbReference>
<name>A0ABW2FKE5_9BACL</name>
<gene>
    <name evidence="3" type="ORF">ACFQMJ_34195</name>
</gene>
<evidence type="ECO:0000313" key="4">
    <source>
        <dbReference type="Proteomes" id="UP001596378"/>
    </source>
</evidence>
<keyword evidence="4" id="KW-1185">Reference proteome</keyword>
<organism evidence="3 4">
    <name type="scientific">Cohnella cellulosilytica</name>
    <dbReference type="NCBI Taxonomy" id="986710"/>
    <lineage>
        <taxon>Bacteria</taxon>
        <taxon>Bacillati</taxon>
        <taxon>Bacillota</taxon>
        <taxon>Bacilli</taxon>
        <taxon>Bacillales</taxon>
        <taxon>Paenibacillaceae</taxon>
        <taxon>Cohnella</taxon>
    </lineage>
</organism>
<dbReference type="EMBL" id="JBHTAI010000038">
    <property type="protein sequence ID" value="MFC7153606.1"/>
    <property type="molecule type" value="Genomic_DNA"/>
</dbReference>
<accession>A0ABW2FKE5</accession>
<feature type="chain" id="PRO_5046911557" evidence="1">
    <location>
        <begin position="21"/>
        <end position="536"/>
    </location>
</feature>
<evidence type="ECO:0000259" key="2">
    <source>
        <dbReference type="PROSITE" id="PS51272"/>
    </source>
</evidence>
<feature type="signal peptide" evidence="1">
    <location>
        <begin position="1"/>
        <end position="20"/>
    </location>
</feature>
<dbReference type="InterPro" id="IPR001119">
    <property type="entry name" value="SLH_dom"/>
</dbReference>
<feature type="domain" description="SLH" evidence="2">
    <location>
        <begin position="84"/>
        <end position="147"/>
    </location>
</feature>
<reference evidence="4" key="1">
    <citation type="journal article" date="2019" name="Int. J. Syst. Evol. Microbiol.">
        <title>The Global Catalogue of Microorganisms (GCM) 10K type strain sequencing project: providing services to taxonomists for standard genome sequencing and annotation.</title>
        <authorList>
            <consortium name="The Broad Institute Genomics Platform"/>
            <consortium name="The Broad Institute Genome Sequencing Center for Infectious Disease"/>
            <person name="Wu L."/>
            <person name="Ma J."/>
        </authorList>
    </citation>
    <scope>NUCLEOTIDE SEQUENCE [LARGE SCALE GENOMIC DNA]</scope>
    <source>
        <strain evidence="4">KCTC 12907</strain>
    </source>
</reference>
<sequence length="536" mass="59667">MKKPTHLLLCVSLVVSAVSGAVGRGQAAAAATSRYEQEAQALYELGLFQGTEKGFELERGASRIEALVMLIRLLGKEEEALAGSAGDHPFRDVPAWANRYVDYAYEYGLAQGVAEDRFGSTNPVTVSQYFTFILRALNYSDAAGDFKWDQAPRKAEEIGIAAASESGFGDVGLVRGQLAQISYQTLQARLKGSEQTLLKKLEAETAISPKRQEDGAQSGASAKSAEIVVPTAAYEHAERPGSRVISPETIRKFLPQADHFLSYLNSSPQTLSKEYMETMSLGYALYSLGAIDGFFSGSKFEDVPFVFYPPEPNTFPVNVIFDAKGRFLAYASWEDRRQNGKQWVLHTELPKLLKELYAQAAEQSAGARAFPSEWLYRSEYAYDNNYYYDEQGVKYTYTGQRYEGPEGEVSQTTPPTERTTVPTMRLDTGRLPETARNFVKLTWIYTKKMASVEAYGDLRKVLLWNRLEMLFNGLKGMDTDGFLSTYNPVLGFTSLAALPDKGAGVAIMMLVDDQDRIVAYTHYTNDQRREWSGESK</sequence>
<proteinExistence type="predicted"/>
<evidence type="ECO:0000256" key="1">
    <source>
        <dbReference type="SAM" id="SignalP"/>
    </source>
</evidence>
<protein>
    <submittedName>
        <fullName evidence="3">S-layer homology domain-containing protein</fullName>
    </submittedName>
</protein>
<dbReference type="Proteomes" id="UP001596378">
    <property type="component" value="Unassembled WGS sequence"/>
</dbReference>
<evidence type="ECO:0000313" key="3">
    <source>
        <dbReference type="EMBL" id="MFC7153606.1"/>
    </source>
</evidence>
<dbReference type="Pfam" id="PF00395">
    <property type="entry name" value="SLH"/>
    <property type="match status" value="1"/>
</dbReference>